<dbReference type="GO" id="GO:0005829">
    <property type="term" value="C:cytosol"/>
    <property type="evidence" value="ECO:0007669"/>
    <property type="project" value="UniProtKB-SubCell"/>
</dbReference>
<dbReference type="GO" id="GO:0006629">
    <property type="term" value="P:lipid metabolic process"/>
    <property type="evidence" value="ECO:0007669"/>
    <property type="project" value="UniProtKB-KW"/>
</dbReference>
<dbReference type="PANTHER" id="PTHR21660:SF1">
    <property type="entry name" value="ACYL-COENZYME A THIOESTERASE 13"/>
    <property type="match status" value="1"/>
</dbReference>
<comment type="subunit">
    <text evidence="19">Homotetramer. Interacts with PCTP.</text>
</comment>
<sequence length="198" mass="21615">MRSGLLLTRLIAIRPSTSSYNAGLMTISSNTTTEITGPYYEATSLNTDLLDHAVKEFKSFQKTVNFNRIAEKVIPVKATPNHLQCELVLGREHLNSKGTLHGGMTAAIVDIVTARAVGLTNRNQGMASIEISVSYLAPIQLGDTVLIQATVLKHGRNIAFTECEFRRKSDDKLCVKARHTIALISGQPSVFAENTELC</sequence>
<proteinExistence type="inferred from homology"/>
<reference evidence="25" key="1">
    <citation type="submission" date="2023-06" db="EMBL/GenBank/DDBJ databases">
        <authorList>
            <person name="Delattre M."/>
        </authorList>
    </citation>
    <scope>NUCLEOTIDE SEQUENCE</scope>
    <source>
        <strain evidence="25">AF72</strain>
    </source>
</reference>
<keyword evidence="8" id="KW-0007">Acetylation</keyword>
<dbReference type="EMBL" id="CATQJA010002655">
    <property type="protein sequence ID" value="CAJ0578914.1"/>
    <property type="molecule type" value="Genomic_DNA"/>
</dbReference>
<dbReference type="SUPFAM" id="SSF54637">
    <property type="entry name" value="Thioesterase/thiol ester dehydrase-isomerase"/>
    <property type="match status" value="1"/>
</dbReference>
<keyword evidence="26" id="KW-1185">Reference proteome</keyword>
<evidence type="ECO:0000256" key="3">
    <source>
        <dbReference type="ARBA" id="ARBA00004186"/>
    </source>
</evidence>
<protein>
    <recommendedName>
        <fullName evidence="20">Acyl-coenzyme A thioesterase 13</fullName>
    </recommendedName>
    <alternativeName>
        <fullName evidence="22">Hotdog-fold thioesterase superfamily member 2</fullName>
    </alternativeName>
    <alternativeName>
        <fullName evidence="21">Palmitoyl-CoA hydrolase</fullName>
    </alternativeName>
    <alternativeName>
        <fullName evidence="23">Thioesterase superfamily member 2</fullName>
    </alternativeName>
</protein>
<dbReference type="Pfam" id="PF03061">
    <property type="entry name" value="4HBT"/>
    <property type="match status" value="1"/>
</dbReference>
<name>A0AA36G484_9BILA</name>
<dbReference type="PANTHER" id="PTHR21660">
    <property type="entry name" value="THIOESTERASE SUPERFAMILY MEMBER-RELATED"/>
    <property type="match status" value="1"/>
</dbReference>
<comment type="catalytic activity">
    <reaction evidence="15">
        <text>dodecanoyl-CoA + H2O = dodecanoate + CoA + H(+)</text>
        <dbReference type="Rhea" id="RHEA:30135"/>
        <dbReference type="ChEBI" id="CHEBI:15377"/>
        <dbReference type="ChEBI" id="CHEBI:15378"/>
        <dbReference type="ChEBI" id="CHEBI:18262"/>
        <dbReference type="ChEBI" id="CHEBI:57287"/>
        <dbReference type="ChEBI" id="CHEBI:57375"/>
    </reaction>
    <physiologicalReaction direction="left-to-right" evidence="15">
        <dbReference type="Rhea" id="RHEA:30136"/>
    </physiologicalReaction>
</comment>
<evidence type="ECO:0000256" key="17">
    <source>
        <dbReference type="ARBA" id="ARBA00052976"/>
    </source>
</evidence>
<evidence type="ECO:0000256" key="18">
    <source>
        <dbReference type="ARBA" id="ARBA00058205"/>
    </source>
</evidence>
<keyword evidence="9" id="KW-0443">Lipid metabolism</keyword>
<comment type="subcellular location">
    <subcellularLocation>
        <location evidence="3">Cytoplasm</location>
        <location evidence="3">Cytoskeleton</location>
        <location evidence="3">Spindle</location>
    </subcellularLocation>
    <subcellularLocation>
        <location evidence="4">Cytoplasm</location>
        <location evidence="4">Cytosol</location>
    </subcellularLocation>
    <subcellularLocation>
        <location evidence="2">Mitochondrion</location>
    </subcellularLocation>
    <subcellularLocation>
        <location evidence="1">Nucleus</location>
    </subcellularLocation>
</comment>
<evidence type="ECO:0000256" key="1">
    <source>
        <dbReference type="ARBA" id="ARBA00004123"/>
    </source>
</evidence>
<evidence type="ECO:0000256" key="2">
    <source>
        <dbReference type="ARBA" id="ARBA00004173"/>
    </source>
</evidence>
<accession>A0AA36G484</accession>
<evidence type="ECO:0000256" key="6">
    <source>
        <dbReference type="ARBA" id="ARBA00022490"/>
    </source>
</evidence>
<keyword evidence="6" id="KW-0963">Cytoplasm</keyword>
<comment type="catalytic activity">
    <reaction evidence="14">
        <text>decanoyl-CoA + H2O = decanoate + CoA + H(+)</text>
        <dbReference type="Rhea" id="RHEA:40059"/>
        <dbReference type="ChEBI" id="CHEBI:15377"/>
        <dbReference type="ChEBI" id="CHEBI:15378"/>
        <dbReference type="ChEBI" id="CHEBI:27689"/>
        <dbReference type="ChEBI" id="CHEBI:57287"/>
        <dbReference type="ChEBI" id="CHEBI:61430"/>
    </reaction>
    <physiologicalReaction direction="left-to-right" evidence="14">
        <dbReference type="Rhea" id="RHEA:40060"/>
    </physiologicalReaction>
</comment>
<evidence type="ECO:0000256" key="16">
    <source>
        <dbReference type="ARBA" id="ARBA00050199"/>
    </source>
</evidence>
<dbReference type="GO" id="GO:0005819">
    <property type="term" value="C:spindle"/>
    <property type="evidence" value="ECO:0007669"/>
    <property type="project" value="UniProtKB-SubCell"/>
</dbReference>
<comment type="catalytic activity">
    <reaction evidence="17">
        <text>a fatty acyl-CoA + H2O = a fatty acid + CoA + H(+)</text>
        <dbReference type="Rhea" id="RHEA:16781"/>
        <dbReference type="ChEBI" id="CHEBI:15377"/>
        <dbReference type="ChEBI" id="CHEBI:15378"/>
        <dbReference type="ChEBI" id="CHEBI:28868"/>
        <dbReference type="ChEBI" id="CHEBI:57287"/>
        <dbReference type="ChEBI" id="CHEBI:77636"/>
    </reaction>
    <physiologicalReaction direction="left-to-right" evidence="17">
        <dbReference type="Rhea" id="RHEA:16782"/>
    </physiologicalReaction>
</comment>
<evidence type="ECO:0000256" key="14">
    <source>
        <dbReference type="ARBA" id="ARBA00047969"/>
    </source>
</evidence>
<comment type="similarity">
    <text evidence="5">Belongs to the thioesterase PaaI family.</text>
</comment>
<dbReference type="Proteomes" id="UP001177023">
    <property type="component" value="Unassembled WGS sequence"/>
</dbReference>
<evidence type="ECO:0000256" key="10">
    <source>
        <dbReference type="ARBA" id="ARBA00023128"/>
    </source>
</evidence>
<evidence type="ECO:0000256" key="20">
    <source>
        <dbReference type="ARBA" id="ARBA00067273"/>
    </source>
</evidence>
<organism evidence="25 26">
    <name type="scientific">Mesorhabditis spiculigera</name>
    <dbReference type="NCBI Taxonomy" id="96644"/>
    <lineage>
        <taxon>Eukaryota</taxon>
        <taxon>Metazoa</taxon>
        <taxon>Ecdysozoa</taxon>
        <taxon>Nematoda</taxon>
        <taxon>Chromadorea</taxon>
        <taxon>Rhabditida</taxon>
        <taxon>Rhabditina</taxon>
        <taxon>Rhabditomorpha</taxon>
        <taxon>Rhabditoidea</taxon>
        <taxon>Rhabditidae</taxon>
        <taxon>Mesorhabditinae</taxon>
        <taxon>Mesorhabditis</taxon>
    </lineage>
</organism>
<evidence type="ECO:0000256" key="9">
    <source>
        <dbReference type="ARBA" id="ARBA00023098"/>
    </source>
</evidence>
<gene>
    <name evidence="25" type="ORF">MSPICULIGERA_LOCUS17152</name>
</gene>
<evidence type="ECO:0000256" key="7">
    <source>
        <dbReference type="ARBA" id="ARBA00022801"/>
    </source>
</evidence>
<comment type="function">
    <text evidence="18">Catalyzes the hydrolysis of acyl-CoAs into free fatty acids and coenzyme A (CoASH), regulating their respective intracellular levels. Has acyl-CoA thioesterase activity towards medium (C12) and long-chain (C18) fatty acyl-CoA substrates. Can also hydrolyze 3-hydroxyphenylacetyl-CoA and 3,4-dihydroxyphenylacetyl-CoA (in vitro). May play a role in controlling adaptive thermogenesis.</text>
</comment>
<dbReference type="InterPro" id="IPR029069">
    <property type="entry name" value="HotDog_dom_sf"/>
</dbReference>
<dbReference type="CDD" id="cd03443">
    <property type="entry name" value="PaaI_thioesterase"/>
    <property type="match status" value="1"/>
</dbReference>
<evidence type="ECO:0000256" key="5">
    <source>
        <dbReference type="ARBA" id="ARBA00008324"/>
    </source>
</evidence>
<evidence type="ECO:0000256" key="12">
    <source>
        <dbReference type="ARBA" id="ARBA00023242"/>
    </source>
</evidence>
<feature type="domain" description="Thioesterase" evidence="24">
    <location>
        <begin position="98"/>
        <end position="174"/>
    </location>
</feature>
<evidence type="ECO:0000313" key="26">
    <source>
        <dbReference type="Proteomes" id="UP001177023"/>
    </source>
</evidence>
<evidence type="ECO:0000256" key="15">
    <source>
        <dbReference type="ARBA" id="ARBA00048074"/>
    </source>
</evidence>
<dbReference type="InterPro" id="IPR003736">
    <property type="entry name" value="PAAI_dom"/>
</dbReference>
<comment type="caution">
    <text evidence="25">The sequence shown here is derived from an EMBL/GenBank/DDBJ whole genome shotgun (WGS) entry which is preliminary data.</text>
</comment>
<dbReference type="GO" id="GO:0005634">
    <property type="term" value="C:nucleus"/>
    <property type="evidence" value="ECO:0007669"/>
    <property type="project" value="UniProtKB-SubCell"/>
</dbReference>
<comment type="catalytic activity">
    <reaction evidence="13">
        <text>octanoyl-CoA + H2O = octanoate + CoA + H(+)</text>
        <dbReference type="Rhea" id="RHEA:30143"/>
        <dbReference type="ChEBI" id="CHEBI:15377"/>
        <dbReference type="ChEBI" id="CHEBI:15378"/>
        <dbReference type="ChEBI" id="CHEBI:25646"/>
        <dbReference type="ChEBI" id="CHEBI:57287"/>
        <dbReference type="ChEBI" id="CHEBI:57386"/>
    </reaction>
    <physiologicalReaction direction="left-to-right" evidence="13">
        <dbReference type="Rhea" id="RHEA:30144"/>
    </physiologicalReaction>
</comment>
<evidence type="ECO:0000256" key="4">
    <source>
        <dbReference type="ARBA" id="ARBA00004514"/>
    </source>
</evidence>
<evidence type="ECO:0000256" key="21">
    <source>
        <dbReference type="ARBA" id="ARBA00075657"/>
    </source>
</evidence>
<keyword evidence="7" id="KW-0378">Hydrolase</keyword>
<evidence type="ECO:0000256" key="22">
    <source>
        <dbReference type="ARBA" id="ARBA00081533"/>
    </source>
</evidence>
<dbReference type="InterPro" id="IPR039298">
    <property type="entry name" value="ACOT13"/>
</dbReference>
<evidence type="ECO:0000313" key="25">
    <source>
        <dbReference type="EMBL" id="CAJ0578914.1"/>
    </source>
</evidence>
<feature type="non-terminal residue" evidence="25">
    <location>
        <position position="198"/>
    </location>
</feature>
<evidence type="ECO:0000256" key="8">
    <source>
        <dbReference type="ARBA" id="ARBA00022990"/>
    </source>
</evidence>
<comment type="catalytic activity">
    <reaction evidence="16">
        <text>hexanoyl-CoA + H2O = hexanoate + CoA + H(+)</text>
        <dbReference type="Rhea" id="RHEA:40115"/>
        <dbReference type="ChEBI" id="CHEBI:15377"/>
        <dbReference type="ChEBI" id="CHEBI:15378"/>
        <dbReference type="ChEBI" id="CHEBI:17120"/>
        <dbReference type="ChEBI" id="CHEBI:57287"/>
        <dbReference type="ChEBI" id="CHEBI:62620"/>
    </reaction>
    <physiologicalReaction direction="left-to-right" evidence="16">
        <dbReference type="Rhea" id="RHEA:40116"/>
    </physiologicalReaction>
</comment>
<dbReference type="AlphaFoldDB" id="A0AA36G484"/>
<evidence type="ECO:0000256" key="13">
    <source>
        <dbReference type="ARBA" id="ARBA00047588"/>
    </source>
</evidence>
<dbReference type="InterPro" id="IPR006683">
    <property type="entry name" value="Thioestr_dom"/>
</dbReference>
<dbReference type="NCBIfam" id="TIGR00369">
    <property type="entry name" value="unchar_dom_1"/>
    <property type="match status" value="1"/>
</dbReference>
<evidence type="ECO:0000256" key="23">
    <source>
        <dbReference type="ARBA" id="ARBA00083956"/>
    </source>
</evidence>
<keyword evidence="12" id="KW-0539">Nucleus</keyword>
<dbReference type="GO" id="GO:0047617">
    <property type="term" value="F:fatty acyl-CoA hydrolase activity"/>
    <property type="evidence" value="ECO:0007669"/>
    <property type="project" value="InterPro"/>
</dbReference>
<dbReference type="GO" id="GO:0005739">
    <property type="term" value="C:mitochondrion"/>
    <property type="evidence" value="ECO:0007669"/>
    <property type="project" value="UniProtKB-SubCell"/>
</dbReference>
<evidence type="ECO:0000256" key="19">
    <source>
        <dbReference type="ARBA" id="ARBA00064709"/>
    </source>
</evidence>
<keyword evidence="11" id="KW-0206">Cytoskeleton</keyword>
<dbReference type="FunFam" id="3.10.129.10:FF:000021">
    <property type="entry name" value="Acyl-coenzyme A thioesterase 13"/>
    <property type="match status" value="1"/>
</dbReference>
<evidence type="ECO:0000259" key="24">
    <source>
        <dbReference type="Pfam" id="PF03061"/>
    </source>
</evidence>
<keyword evidence="10" id="KW-0496">Mitochondrion</keyword>
<evidence type="ECO:0000256" key="11">
    <source>
        <dbReference type="ARBA" id="ARBA00023212"/>
    </source>
</evidence>
<dbReference type="Gene3D" id="3.10.129.10">
    <property type="entry name" value="Hotdog Thioesterase"/>
    <property type="match status" value="1"/>
</dbReference>